<dbReference type="SUPFAM" id="SSF46689">
    <property type="entry name" value="Homeodomain-like"/>
    <property type="match status" value="1"/>
</dbReference>
<feature type="compositionally biased region" description="Polar residues" evidence="2">
    <location>
        <begin position="865"/>
        <end position="888"/>
    </location>
</feature>
<dbReference type="GO" id="GO:0005634">
    <property type="term" value="C:nucleus"/>
    <property type="evidence" value="ECO:0007669"/>
    <property type="project" value="UniProtKB-SubCell"/>
</dbReference>
<evidence type="ECO:0000313" key="5">
    <source>
        <dbReference type="Proteomes" id="UP000326759"/>
    </source>
</evidence>
<feature type="domain" description="DDE-1" evidence="3">
    <location>
        <begin position="173"/>
        <end position="296"/>
    </location>
</feature>
<reference evidence="4 5" key="1">
    <citation type="journal article" date="2019" name="PLoS Biol.">
        <title>Sex chromosomes control vertical transmission of feminizing Wolbachia symbionts in an isopod.</title>
        <authorList>
            <person name="Becking T."/>
            <person name="Chebbi M.A."/>
            <person name="Giraud I."/>
            <person name="Moumen B."/>
            <person name="Laverre T."/>
            <person name="Caubet Y."/>
            <person name="Peccoud J."/>
            <person name="Gilbert C."/>
            <person name="Cordaux R."/>
        </authorList>
    </citation>
    <scope>NUCLEOTIDE SEQUENCE [LARGE SCALE GENOMIC DNA]</scope>
    <source>
        <strain evidence="4">ANa2</strain>
        <tissue evidence="4">Whole body excluding digestive tract and cuticle</tissue>
    </source>
</reference>
<comment type="caution">
    <text evidence="4">The sequence shown here is derived from an EMBL/GenBank/DDBJ whole genome shotgun (WGS) entry which is preliminary data.</text>
</comment>
<dbReference type="Pfam" id="PF03184">
    <property type="entry name" value="DDE_1"/>
    <property type="match status" value="1"/>
</dbReference>
<evidence type="ECO:0000256" key="2">
    <source>
        <dbReference type="SAM" id="MobiDB-lite"/>
    </source>
</evidence>
<dbReference type="InterPro" id="IPR004875">
    <property type="entry name" value="DDE_SF_endonuclease_dom"/>
</dbReference>
<dbReference type="AlphaFoldDB" id="A0A5N5T457"/>
<feature type="compositionally biased region" description="Polar residues" evidence="2">
    <location>
        <begin position="699"/>
        <end position="709"/>
    </location>
</feature>
<feature type="region of interest" description="Disordered" evidence="2">
    <location>
        <begin position="699"/>
        <end position="760"/>
    </location>
</feature>
<protein>
    <recommendedName>
        <fullName evidence="3">DDE-1 domain-containing protein</fullName>
    </recommendedName>
</protein>
<feature type="compositionally biased region" description="Basic residues" evidence="2">
    <location>
        <begin position="403"/>
        <end position="421"/>
    </location>
</feature>
<evidence type="ECO:0000256" key="1">
    <source>
        <dbReference type="ARBA" id="ARBA00004123"/>
    </source>
</evidence>
<feature type="compositionally biased region" description="Basic residues" evidence="2">
    <location>
        <begin position="429"/>
        <end position="442"/>
    </location>
</feature>
<name>A0A5N5T457_9CRUS</name>
<accession>A0A5N5T457</accession>
<proteinExistence type="predicted"/>
<evidence type="ECO:0000313" key="4">
    <source>
        <dbReference type="EMBL" id="KAB7501313.1"/>
    </source>
</evidence>
<sequence>MNINTKEKFDRKKGLKKYTKDDLVKAVEYFMSNEKELSMAFVANLFNIPEKTLSDNIKKKKKDQKFINPVIPSSNDPLSVEMDIIKGISLASQNGWVLSEEIIMEGIRRFCLENPLLMKMLPHSELRKQWTHDFYTQYKNEITLIDDRSLRIFVITELCLETVHNCKEKSFDTLFCCNASGEFLSPNVIYSESNQCSRKIRGGPLNMKCFMSESGYLDDETFELWLRIQFLPFLYKNKIQLPVILILDGHGSQMTYNLVQMAEALEVTIMCLPPNSANELHPFSLGILKSLRMNWLEIRTTFYQQSKLKEISEFTFPPLLKQLFTKLISNRDSVVNGFAACGLCPFNENIMDEQNSSLNNTFMGNEDVNKQQSGRDFITDIHHEANNRNLCDDNTLASLKHTKKNMKSCKKTPKSSLKFKRSSQDSKNVKKTKNVQKCKLSRHYKESEKSSQNLSEMLPDYINPPAQVQPEPEESQQKSEHFEQPSFEFIQVDVKPEQKIFSEPEQEIIASLDKLGDFPLKRTHSLYDFKESLQKLEKNYKLKKCFVPLVNIISKKNISSSESSFPAQRNSFQQPLKDFSKNVFSASCEVIKQELDFSGIEEEAFEDFDITTIKEESEIDFLGADAIKVERDVEFVEFPTITPRNLKEDTTPGITSTSLLKSIRFQVLLLLNIRITSLTHVLKGHPTGLQFRSTKKFTDSNIKPNSNSDPLKFKDLNIKPDSNSDPLKFKDLNIKPDSNSDPPKFTDLNIKPDFNSDTPKKIHRFKHQTELQFRSTKIQRFKHQTDSNSDTPKKIHRFKHQTELQFRSTKIQRFKHQTELQFDPLKFKDSNIKPDSNSDPLKFTDSNIKPNSNSDPPKFTDLNIKPNSNSIHQNSKIQTSNRTPIPIH</sequence>
<organism evidence="4 5">
    <name type="scientific">Armadillidium nasatum</name>
    <dbReference type="NCBI Taxonomy" id="96803"/>
    <lineage>
        <taxon>Eukaryota</taxon>
        <taxon>Metazoa</taxon>
        <taxon>Ecdysozoa</taxon>
        <taxon>Arthropoda</taxon>
        <taxon>Crustacea</taxon>
        <taxon>Multicrustacea</taxon>
        <taxon>Malacostraca</taxon>
        <taxon>Eumalacostraca</taxon>
        <taxon>Peracarida</taxon>
        <taxon>Isopoda</taxon>
        <taxon>Oniscidea</taxon>
        <taxon>Crinocheta</taxon>
        <taxon>Armadillidiidae</taxon>
        <taxon>Armadillidium</taxon>
    </lineage>
</organism>
<feature type="region of interest" description="Disordered" evidence="2">
    <location>
        <begin position="779"/>
        <end position="799"/>
    </location>
</feature>
<feature type="compositionally biased region" description="Polar residues" evidence="2">
    <location>
        <begin position="833"/>
        <end position="855"/>
    </location>
</feature>
<feature type="region of interest" description="Disordered" evidence="2">
    <location>
        <begin position="403"/>
        <end position="482"/>
    </location>
</feature>
<keyword evidence="5" id="KW-1185">Reference proteome</keyword>
<gene>
    <name evidence="4" type="ORF">Anas_12436</name>
</gene>
<dbReference type="Proteomes" id="UP000326759">
    <property type="component" value="Unassembled WGS sequence"/>
</dbReference>
<feature type="region of interest" description="Disordered" evidence="2">
    <location>
        <begin position="825"/>
        <end position="888"/>
    </location>
</feature>
<comment type="subcellular location">
    <subcellularLocation>
        <location evidence="1">Nucleus</location>
    </subcellularLocation>
</comment>
<dbReference type="EMBL" id="SEYY01011005">
    <property type="protein sequence ID" value="KAB7501313.1"/>
    <property type="molecule type" value="Genomic_DNA"/>
</dbReference>
<dbReference type="OrthoDB" id="6777587at2759"/>
<dbReference type="InterPro" id="IPR009057">
    <property type="entry name" value="Homeodomain-like_sf"/>
</dbReference>
<dbReference type="GO" id="GO:0003676">
    <property type="term" value="F:nucleic acid binding"/>
    <property type="evidence" value="ECO:0007669"/>
    <property type="project" value="InterPro"/>
</dbReference>
<evidence type="ECO:0000259" key="3">
    <source>
        <dbReference type="Pfam" id="PF03184"/>
    </source>
</evidence>